<proteinExistence type="predicted"/>
<keyword evidence="2" id="KW-1185">Reference proteome</keyword>
<protein>
    <submittedName>
        <fullName evidence="1">Jg24373 protein</fullName>
    </submittedName>
</protein>
<sequence length="60" mass="6685">KLIKKNPILSVSGEVAVFNCGCFMPQVSEIFGSALRTEGHEKRIRNYSIEAGVIMRKSMI</sequence>
<comment type="caution">
    <text evidence="1">The sequence shown here is derived from an EMBL/GenBank/DDBJ whole genome shotgun (WGS) entry which is preliminary data.</text>
</comment>
<evidence type="ECO:0000313" key="1">
    <source>
        <dbReference type="EMBL" id="CAH2216838.1"/>
    </source>
</evidence>
<name>A0A8S4QRI0_9NEOP</name>
<dbReference type="AlphaFoldDB" id="A0A8S4QRI0"/>
<feature type="non-terminal residue" evidence="1">
    <location>
        <position position="1"/>
    </location>
</feature>
<accession>A0A8S4QRI0</accession>
<gene>
    <name evidence="1" type="primary">jg24373</name>
    <name evidence="1" type="ORF">PAEG_LOCUS4794</name>
</gene>
<evidence type="ECO:0000313" key="2">
    <source>
        <dbReference type="Proteomes" id="UP000838756"/>
    </source>
</evidence>
<dbReference type="EMBL" id="CAKXAJ010017102">
    <property type="protein sequence ID" value="CAH2216838.1"/>
    <property type="molecule type" value="Genomic_DNA"/>
</dbReference>
<reference evidence="1" key="1">
    <citation type="submission" date="2022-03" db="EMBL/GenBank/DDBJ databases">
        <authorList>
            <person name="Lindestad O."/>
        </authorList>
    </citation>
    <scope>NUCLEOTIDE SEQUENCE</scope>
</reference>
<dbReference type="Proteomes" id="UP000838756">
    <property type="component" value="Unassembled WGS sequence"/>
</dbReference>
<organism evidence="1 2">
    <name type="scientific">Pararge aegeria aegeria</name>
    <dbReference type="NCBI Taxonomy" id="348720"/>
    <lineage>
        <taxon>Eukaryota</taxon>
        <taxon>Metazoa</taxon>
        <taxon>Ecdysozoa</taxon>
        <taxon>Arthropoda</taxon>
        <taxon>Hexapoda</taxon>
        <taxon>Insecta</taxon>
        <taxon>Pterygota</taxon>
        <taxon>Neoptera</taxon>
        <taxon>Endopterygota</taxon>
        <taxon>Lepidoptera</taxon>
        <taxon>Glossata</taxon>
        <taxon>Ditrysia</taxon>
        <taxon>Papilionoidea</taxon>
        <taxon>Nymphalidae</taxon>
        <taxon>Satyrinae</taxon>
        <taxon>Satyrini</taxon>
        <taxon>Parargina</taxon>
        <taxon>Pararge</taxon>
    </lineage>
</organism>